<dbReference type="FunFam" id="3.40.605.10:FF:000005">
    <property type="entry name" value="Succinate-semialdehyde dehydrogenase I"/>
    <property type="match status" value="1"/>
</dbReference>
<organism evidence="6 7">
    <name type="scientific">Falsigemmobacter faecalis</name>
    <dbReference type="NCBI Taxonomy" id="2488730"/>
    <lineage>
        <taxon>Bacteria</taxon>
        <taxon>Pseudomonadati</taxon>
        <taxon>Pseudomonadota</taxon>
        <taxon>Alphaproteobacteria</taxon>
        <taxon>Rhodobacterales</taxon>
        <taxon>Paracoccaceae</taxon>
        <taxon>Falsigemmobacter</taxon>
    </lineage>
</organism>
<dbReference type="GO" id="GO:0004777">
    <property type="term" value="F:succinate-semialdehyde dehydrogenase (NAD+) activity"/>
    <property type="evidence" value="ECO:0007669"/>
    <property type="project" value="TreeGrafter"/>
</dbReference>
<evidence type="ECO:0000256" key="3">
    <source>
        <dbReference type="PROSITE-ProRule" id="PRU10007"/>
    </source>
</evidence>
<evidence type="ECO:0000313" key="6">
    <source>
        <dbReference type="EMBL" id="RRH74262.1"/>
    </source>
</evidence>
<evidence type="ECO:0000256" key="4">
    <source>
        <dbReference type="RuleBase" id="RU003345"/>
    </source>
</evidence>
<dbReference type="PANTHER" id="PTHR43353">
    <property type="entry name" value="SUCCINATE-SEMIALDEHYDE DEHYDROGENASE, MITOCHONDRIAL"/>
    <property type="match status" value="1"/>
</dbReference>
<dbReference type="PROSITE" id="PS00070">
    <property type="entry name" value="ALDEHYDE_DEHYDR_CYS"/>
    <property type="match status" value="1"/>
</dbReference>
<dbReference type="InterPro" id="IPR050740">
    <property type="entry name" value="Aldehyde_DH_Superfamily"/>
</dbReference>
<dbReference type="PROSITE" id="PS00687">
    <property type="entry name" value="ALDEHYDE_DEHYDR_GLU"/>
    <property type="match status" value="1"/>
</dbReference>
<dbReference type="GO" id="GO:0009450">
    <property type="term" value="P:gamma-aminobutyric acid catabolic process"/>
    <property type="evidence" value="ECO:0007669"/>
    <property type="project" value="InterPro"/>
</dbReference>
<evidence type="ECO:0000259" key="5">
    <source>
        <dbReference type="Pfam" id="PF00171"/>
    </source>
</evidence>
<accession>A0A3P3DKX7</accession>
<feature type="domain" description="Aldehyde dehydrogenase" evidence="5">
    <location>
        <begin position="28"/>
        <end position="488"/>
    </location>
</feature>
<dbReference type="AlphaFoldDB" id="A0A3P3DKX7"/>
<feature type="active site" evidence="3">
    <location>
        <position position="265"/>
    </location>
</feature>
<dbReference type="EMBL" id="RRAZ01000014">
    <property type="protein sequence ID" value="RRH74262.1"/>
    <property type="molecule type" value="Genomic_DNA"/>
</dbReference>
<dbReference type="SUPFAM" id="SSF53720">
    <property type="entry name" value="ALDH-like"/>
    <property type="match status" value="1"/>
</dbReference>
<comment type="caution">
    <text evidence="6">The sequence shown here is derived from an EMBL/GenBank/DDBJ whole genome shotgun (WGS) entry which is preliminary data.</text>
</comment>
<dbReference type="OrthoDB" id="9812625at2"/>
<dbReference type="InterPro" id="IPR010102">
    <property type="entry name" value="Succ_semiAld_DH"/>
</dbReference>
<dbReference type="InterPro" id="IPR016161">
    <property type="entry name" value="Ald_DH/histidinol_DH"/>
</dbReference>
<dbReference type="CDD" id="cd07103">
    <property type="entry name" value="ALDH_F5_SSADH_GabD"/>
    <property type="match status" value="1"/>
</dbReference>
<dbReference type="Proteomes" id="UP000282125">
    <property type="component" value="Unassembled WGS sequence"/>
</dbReference>
<evidence type="ECO:0000256" key="1">
    <source>
        <dbReference type="ARBA" id="ARBA00009986"/>
    </source>
</evidence>
<dbReference type="FunFam" id="3.40.309.10:FF:000004">
    <property type="entry name" value="Succinate-semialdehyde dehydrogenase I"/>
    <property type="match status" value="1"/>
</dbReference>
<sequence length="492" mass="52973">MRDTATDLKSLLKDPTLLETRAYLGGKWVSAADGKTFAVLNPARGDVICEVADLSREEVRAAITAAEAAQKGWQKRTAKERAQILRRWYELMMENQDDLGAILTAEMGKPLAEAKGEIAYGASFIEWFAEEGKRIYGETIPGHQPDKRITVLKQPIGVVAAITPWNFPNAMITRKCGPALAAGCGFVGRPAAETPLSALAIAVLAERAGIPGGLFNIVTSKRSSEIGKEFCENPSVRKLTFTGSTEVGRILLRQAADQVLKCSMELGGNAPFIVFDDADLDAAVQGALMSKYRNNGQTCVCANRIYVQAGVYDAFAEKLKTAVAKMRIGDGLSETVDFGPLINADAVSKVEEHIADAVSRGGKVILGGQRHARGGSFFEPTIVTGVTQEMAVATEETFGPLAPLFKFETEEQAITYANATIYGLASYFYARDIGRITRVQEALEYGIIGVNTGIISTEVAPFGGVKQSGLGREGSHHGIEDFLEMKYICLSV</sequence>
<dbReference type="InterPro" id="IPR029510">
    <property type="entry name" value="Ald_DH_CS_GLU"/>
</dbReference>
<evidence type="ECO:0000256" key="2">
    <source>
        <dbReference type="ARBA" id="ARBA00023002"/>
    </source>
</evidence>
<dbReference type="Pfam" id="PF00171">
    <property type="entry name" value="Aldedh"/>
    <property type="match status" value="1"/>
</dbReference>
<gene>
    <name evidence="6" type="ORF">EG244_10940</name>
</gene>
<keyword evidence="7" id="KW-1185">Reference proteome</keyword>
<dbReference type="InterPro" id="IPR016163">
    <property type="entry name" value="Ald_DH_C"/>
</dbReference>
<proteinExistence type="inferred from homology"/>
<dbReference type="InterPro" id="IPR016162">
    <property type="entry name" value="Ald_DH_N"/>
</dbReference>
<dbReference type="PANTHER" id="PTHR43353:SF5">
    <property type="entry name" value="SUCCINATE-SEMIALDEHYDE DEHYDROGENASE, MITOCHONDRIAL"/>
    <property type="match status" value="1"/>
</dbReference>
<keyword evidence="2 4" id="KW-0560">Oxidoreductase</keyword>
<dbReference type="InterPro" id="IPR016160">
    <property type="entry name" value="Ald_DH_CS_CYS"/>
</dbReference>
<protein>
    <submittedName>
        <fullName evidence="6">NAD-dependent succinate-semialdehyde dehydrogenase</fullName>
    </submittedName>
</protein>
<dbReference type="RefSeq" id="WP_124965033.1">
    <property type="nucleotide sequence ID" value="NZ_RRAZ01000014.1"/>
</dbReference>
<name>A0A3P3DKX7_9RHOB</name>
<reference evidence="6 7" key="1">
    <citation type="submission" date="2018-11" db="EMBL/GenBank/DDBJ databases">
        <title>Gemmobacter sp. nov., YIM 102744-1 draft genome.</title>
        <authorList>
            <person name="Li G."/>
            <person name="Jiang Y."/>
        </authorList>
    </citation>
    <scope>NUCLEOTIDE SEQUENCE [LARGE SCALE GENOMIC DNA]</scope>
    <source>
        <strain evidence="6 7">YIM 102744-1</strain>
    </source>
</reference>
<comment type="similarity">
    <text evidence="1 4">Belongs to the aldehyde dehydrogenase family.</text>
</comment>
<evidence type="ECO:0000313" key="7">
    <source>
        <dbReference type="Proteomes" id="UP000282125"/>
    </source>
</evidence>
<dbReference type="InterPro" id="IPR015590">
    <property type="entry name" value="Aldehyde_DH_dom"/>
</dbReference>
<dbReference type="Gene3D" id="3.40.605.10">
    <property type="entry name" value="Aldehyde Dehydrogenase, Chain A, domain 1"/>
    <property type="match status" value="1"/>
</dbReference>
<dbReference type="Gene3D" id="3.40.309.10">
    <property type="entry name" value="Aldehyde Dehydrogenase, Chain A, domain 2"/>
    <property type="match status" value="1"/>
</dbReference>
<dbReference type="GO" id="GO:0005829">
    <property type="term" value="C:cytosol"/>
    <property type="evidence" value="ECO:0007669"/>
    <property type="project" value="TreeGrafter"/>
</dbReference>
<dbReference type="NCBIfam" id="TIGR01780">
    <property type="entry name" value="SSADH"/>
    <property type="match status" value="1"/>
</dbReference>